<dbReference type="Pfam" id="PF24806">
    <property type="entry name" value="DUF7706"/>
    <property type="match status" value="1"/>
</dbReference>
<dbReference type="InterPro" id="IPR056123">
    <property type="entry name" value="DUF7706"/>
</dbReference>
<evidence type="ECO:0000313" key="2">
    <source>
        <dbReference type="Proteomes" id="UP000039660"/>
    </source>
</evidence>
<sequence>MIDNTDEFVELLARRRAERLAALVKGQPQSFWDTISAKLDASSDGTITMDDLMETLWEGDLMNRIVIDLDDTQAEALAQFCKRTFVDRVRPFSSSKDEAWQMVDAIEKLRAALAKAGWAPR</sequence>
<dbReference type="RefSeq" id="WP_052751697.1">
    <property type="nucleotide sequence ID" value="NZ_CCRK01000003.1"/>
</dbReference>
<gene>
    <name evidence="1" type="ORF">NGAL_HAMBI1189_16740</name>
</gene>
<dbReference type="AlphaFoldDB" id="A0A0T7GI62"/>
<proteinExistence type="predicted"/>
<reference evidence="1 2" key="1">
    <citation type="submission" date="2014-08" db="EMBL/GenBank/DDBJ databases">
        <authorList>
            <person name="Chen Y.-H."/>
        </authorList>
    </citation>
    <scope>NUCLEOTIDE SEQUENCE [LARGE SCALE GENOMIC DNA]</scope>
</reference>
<accession>A0A0T7GI62</accession>
<name>A0A0T7GI62_NEOGA</name>
<evidence type="ECO:0008006" key="3">
    <source>
        <dbReference type="Google" id="ProtNLM"/>
    </source>
</evidence>
<dbReference type="EMBL" id="CCRK01000003">
    <property type="protein sequence ID" value="CDZ46964.1"/>
    <property type="molecule type" value="Genomic_DNA"/>
</dbReference>
<protein>
    <recommendedName>
        <fullName evidence="3">EF-hand domain-containing protein</fullName>
    </recommendedName>
</protein>
<dbReference type="Proteomes" id="UP000039660">
    <property type="component" value="Unassembled WGS sequence"/>
</dbReference>
<organism evidence="1 2">
    <name type="scientific">Neorhizobium galegae bv. officinalis</name>
    <dbReference type="NCBI Taxonomy" id="323656"/>
    <lineage>
        <taxon>Bacteria</taxon>
        <taxon>Pseudomonadati</taxon>
        <taxon>Pseudomonadota</taxon>
        <taxon>Alphaproteobacteria</taxon>
        <taxon>Hyphomicrobiales</taxon>
        <taxon>Rhizobiaceae</taxon>
        <taxon>Rhizobium/Agrobacterium group</taxon>
        <taxon>Neorhizobium</taxon>
    </lineage>
</organism>
<evidence type="ECO:0000313" key="1">
    <source>
        <dbReference type="EMBL" id="CDZ46964.1"/>
    </source>
</evidence>